<organism evidence="4 5">
    <name type="scientific">Mesobacillus maritimus</name>
    <dbReference type="NCBI Taxonomy" id="1643336"/>
    <lineage>
        <taxon>Bacteria</taxon>
        <taxon>Bacillati</taxon>
        <taxon>Bacillota</taxon>
        <taxon>Bacilli</taxon>
        <taxon>Bacillales</taxon>
        <taxon>Bacillaceae</taxon>
        <taxon>Mesobacillus</taxon>
    </lineage>
</organism>
<comment type="caution">
    <text evidence="4">The sequence shown here is derived from an EMBL/GenBank/DDBJ whole genome shotgun (WGS) entry which is preliminary data.</text>
</comment>
<dbReference type="RefSeq" id="WP_221872287.1">
    <property type="nucleotide sequence ID" value="NZ_JACWFH010000008.1"/>
</dbReference>
<dbReference type="Proteomes" id="UP000769780">
    <property type="component" value="Unassembled WGS sequence"/>
</dbReference>
<dbReference type="EMBL" id="JACWFH010000008">
    <property type="protein sequence ID" value="MBY0096423.1"/>
    <property type="molecule type" value="Genomic_DNA"/>
</dbReference>
<evidence type="ECO:0000256" key="1">
    <source>
        <dbReference type="SAM" id="Coils"/>
    </source>
</evidence>
<gene>
    <name evidence="4" type="primary">spoIIIAG</name>
    <name evidence="4" type="ORF">H0185_06350</name>
</gene>
<evidence type="ECO:0000256" key="3">
    <source>
        <dbReference type="SAM" id="Phobius"/>
    </source>
</evidence>
<feature type="transmembrane region" description="Helical" evidence="3">
    <location>
        <begin position="29"/>
        <end position="49"/>
    </location>
</feature>
<evidence type="ECO:0000313" key="4">
    <source>
        <dbReference type="EMBL" id="MBY0096423.1"/>
    </source>
</evidence>
<name>A0ABS7K2E7_9BACI</name>
<keyword evidence="3" id="KW-0472">Membrane</keyword>
<keyword evidence="5" id="KW-1185">Reference proteome</keyword>
<keyword evidence="3" id="KW-0812">Transmembrane</keyword>
<feature type="region of interest" description="Disordered" evidence="2">
    <location>
        <begin position="127"/>
        <end position="146"/>
    </location>
</feature>
<keyword evidence="3" id="KW-1133">Transmembrane helix</keyword>
<feature type="coiled-coil region" evidence="1">
    <location>
        <begin position="78"/>
        <end position="109"/>
    </location>
</feature>
<evidence type="ECO:0000256" key="2">
    <source>
        <dbReference type="SAM" id="MobiDB-lite"/>
    </source>
</evidence>
<proteinExistence type="predicted"/>
<keyword evidence="1" id="KW-0175">Coiled coil</keyword>
<dbReference type="InterPro" id="IPR014195">
    <property type="entry name" value="Spore_III_AG"/>
</dbReference>
<sequence length="220" mass="24402">MGNNKGPINWIKDQLTKKEDSQDKKAAKYPYLLIVVAFGVAIMLVGNLFSRDTTQTDGIPAFNNNASQEDEPAFGQKKTAENNMIADYEDEYERELKEALETIAGVDEVSVIVNVDATEKKVLEKNTVTQSQTTEETDREGGKRGVEDLSKDEQLVIIREGENETPIVLETKKPTIRGVLVVAKGAENVQVQKWITEAVTRTLDVPSHRVSVLPKKSKGD</sequence>
<evidence type="ECO:0000313" key="5">
    <source>
        <dbReference type="Proteomes" id="UP000769780"/>
    </source>
</evidence>
<dbReference type="NCBIfam" id="TIGR02830">
    <property type="entry name" value="spore_III_AG"/>
    <property type="match status" value="1"/>
</dbReference>
<accession>A0ABS7K2E7</accession>
<protein>
    <submittedName>
        <fullName evidence="4">Stage III sporulation protein AG</fullName>
    </submittedName>
</protein>
<reference evidence="4 5" key="1">
    <citation type="submission" date="2020-07" db="EMBL/GenBank/DDBJ databases">
        <title>Fungal Genomes of the International Space Station.</title>
        <authorList>
            <person name="Seuylemezian A."/>
            <person name="Singh N.K."/>
            <person name="Wood J."/>
            <person name="Venkateswaran K."/>
        </authorList>
    </citation>
    <scope>NUCLEOTIDE SEQUENCE [LARGE SCALE GENOMIC DNA]</scope>
    <source>
        <strain evidence="4 5">PL-B2</strain>
    </source>
</reference>